<dbReference type="GO" id="GO:0070124">
    <property type="term" value="P:mitochondrial translational initiation"/>
    <property type="evidence" value="ECO:0007669"/>
    <property type="project" value="TreeGrafter"/>
</dbReference>
<keyword evidence="8" id="KW-1185">Reference proteome</keyword>
<dbReference type="Gene3D" id="3.10.20.80">
    <property type="entry name" value="Translation initiation factor 3 (IF-3), N-terminal domain"/>
    <property type="match status" value="1"/>
</dbReference>
<name>F2TWB5_SALR5</name>
<dbReference type="SUPFAM" id="SSF54364">
    <property type="entry name" value="Translation initiation factor IF3, N-terminal domain"/>
    <property type="match status" value="1"/>
</dbReference>
<gene>
    <name evidence="7" type="ORF">PTSG_00381</name>
</gene>
<dbReference type="GO" id="GO:0043022">
    <property type="term" value="F:ribosome binding"/>
    <property type="evidence" value="ECO:0007669"/>
    <property type="project" value="TreeGrafter"/>
</dbReference>
<evidence type="ECO:0000256" key="2">
    <source>
        <dbReference type="ARBA" id="ARBA00022540"/>
    </source>
</evidence>
<evidence type="ECO:0000256" key="4">
    <source>
        <dbReference type="SAM" id="MobiDB-lite"/>
    </source>
</evidence>
<keyword evidence="3" id="KW-0648">Protein biosynthesis</keyword>
<feature type="domain" description="Translation initiation factor 3 C-terminal" evidence="5">
    <location>
        <begin position="162"/>
        <end position="243"/>
    </location>
</feature>
<dbReference type="EMBL" id="GL832955">
    <property type="protein sequence ID" value="EGD72361.1"/>
    <property type="molecule type" value="Genomic_DNA"/>
</dbReference>
<feature type="compositionally biased region" description="Basic and acidic residues" evidence="4">
    <location>
        <begin position="133"/>
        <end position="144"/>
    </location>
</feature>
<feature type="region of interest" description="Disordered" evidence="4">
    <location>
        <begin position="133"/>
        <end position="155"/>
    </location>
</feature>
<keyword evidence="2" id="KW-0396">Initiation factor</keyword>
<reference evidence="7" key="1">
    <citation type="submission" date="2009-08" db="EMBL/GenBank/DDBJ databases">
        <title>Annotation of Salpingoeca rosetta.</title>
        <authorList>
            <consortium name="The Broad Institute Genome Sequencing Platform"/>
            <person name="Russ C."/>
            <person name="Cuomo C."/>
            <person name="Burger G."/>
            <person name="Gray M.W."/>
            <person name="Holland P.W.H."/>
            <person name="King N."/>
            <person name="Lang F.B.F."/>
            <person name="Roger A.J."/>
            <person name="Ruiz-Trillo I."/>
            <person name="Young S.K."/>
            <person name="Zeng Q."/>
            <person name="Gargeya S."/>
            <person name="Alvarado L."/>
            <person name="Berlin A."/>
            <person name="Chapman S.B."/>
            <person name="Chen Z."/>
            <person name="Freedman E."/>
            <person name="Gellesch M."/>
            <person name="Goldberg J."/>
            <person name="Griggs A."/>
            <person name="Gujja S."/>
            <person name="Heilman E."/>
            <person name="Heiman D."/>
            <person name="Howarth C."/>
            <person name="Mehta T."/>
            <person name="Neiman D."/>
            <person name="Pearson M."/>
            <person name="Roberts A."/>
            <person name="Saif S."/>
            <person name="Shea T."/>
            <person name="Shenoy N."/>
            <person name="Sisk P."/>
            <person name="Stolte C."/>
            <person name="Sykes S."/>
            <person name="White J."/>
            <person name="Yandava C."/>
            <person name="Haas B."/>
            <person name="Nusbaum C."/>
            <person name="Birren B."/>
        </authorList>
    </citation>
    <scope>NUCLEOTIDE SEQUENCE [LARGE SCALE GENOMIC DNA]</scope>
    <source>
        <strain evidence="7">ATCC 50818</strain>
    </source>
</reference>
<dbReference type="SUPFAM" id="SSF55200">
    <property type="entry name" value="Translation initiation factor IF3, C-terminal domain"/>
    <property type="match status" value="1"/>
</dbReference>
<dbReference type="GeneID" id="16067538"/>
<dbReference type="PANTHER" id="PTHR10938">
    <property type="entry name" value="TRANSLATION INITIATION FACTOR IF-3"/>
    <property type="match status" value="1"/>
</dbReference>
<dbReference type="InterPro" id="IPR036787">
    <property type="entry name" value="T_IF-3_N_sf"/>
</dbReference>
<dbReference type="OrthoDB" id="21573at2759"/>
<evidence type="ECO:0000313" key="8">
    <source>
        <dbReference type="Proteomes" id="UP000007799"/>
    </source>
</evidence>
<dbReference type="Gene3D" id="3.30.110.10">
    <property type="entry name" value="Translation initiation factor 3 (IF-3), C-terminal domain"/>
    <property type="match status" value="1"/>
</dbReference>
<evidence type="ECO:0000259" key="5">
    <source>
        <dbReference type="Pfam" id="PF00707"/>
    </source>
</evidence>
<dbReference type="InParanoid" id="F2TWB5"/>
<dbReference type="InterPro" id="IPR036788">
    <property type="entry name" value="T_IF-3_C_sf"/>
</dbReference>
<dbReference type="STRING" id="946362.F2TWB5"/>
<evidence type="ECO:0000256" key="1">
    <source>
        <dbReference type="ARBA" id="ARBA00005439"/>
    </source>
</evidence>
<dbReference type="InterPro" id="IPR001288">
    <property type="entry name" value="Translation_initiation_fac_3"/>
</dbReference>
<dbReference type="OMA" id="AWITEHD"/>
<dbReference type="PANTHER" id="PTHR10938:SF0">
    <property type="entry name" value="TRANSLATION INITIATION FACTOR IF-3, MITOCHONDRIAL"/>
    <property type="match status" value="1"/>
</dbReference>
<feature type="domain" description="Translation initiation factor 3 N-terminal" evidence="6">
    <location>
        <begin position="80"/>
        <end position="144"/>
    </location>
</feature>
<dbReference type="RefSeq" id="XP_004998930.1">
    <property type="nucleotide sequence ID" value="XM_004998873.1"/>
</dbReference>
<dbReference type="KEGG" id="sre:PTSG_00381"/>
<dbReference type="GO" id="GO:0003743">
    <property type="term" value="F:translation initiation factor activity"/>
    <property type="evidence" value="ECO:0007669"/>
    <property type="project" value="UniProtKB-KW"/>
</dbReference>
<dbReference type="AlphaFoldDB" id="F2TWB5"/>
<organism evidence="8">
    <name type="scientific">Salpingoeca rosetta (strain ATCC 50818 / BSB-021)</name>
    <dbReference type="NCBI Taxonomy" id="946362"/>
    <lineage>
        <taxon>Eukaryota</taxon>
        <taxon>Choanoflagellata</taxon>
        <taxon>Craspedida</taxon>
        <taxon>Salpingoecidae</taxon>
        <taxon>Salpingoeca</taxon>
    </lineage>
</organism>
<proteinExistence type="inferred from homology"/>
<feature type="region of interest" description="Disordered" evidence="4">
    <location>
        <begin position="240"/>
        <end position="263"/>
    </location>
</feature>
<evidence type="ECO:0000256" key="3">
    <source>
        <dbReference type="ARBA" id="ARBA00022917"/>
    </source>
</evidence>
<evidence type="ECO:0000259" key="6">
    <source>
        <dbReference type="Pfam" id="PF05198"/>
    </source>
</evidence>
<dbReference type="InterPro" id="IPR019815">
    <property type="entry name" value="Translation_initiation_fac_3_C"/>
</dbReference>
<evidence type="ECO:0000313" key="7">
    <source>
        <dbReference type="EMBL" id="EGD72361.1"/>
    </source>
</evidence>
<dbReference type="GO" id="GO:0005739">
    <property type="term" value="C:mitochondrion"/>
    <property type="evidence" value="ECO:0007669"/>
    <property type="project" value="TreeGrafter"/>
</dbReference>
<dbReference type="Pfam" id="PF00707">
    <property type="entry name" value="IF3_C"/>
    <property type="match status" value="1"/>
</dbReference>
<comment type="similarity">
    <text evidence="1">Belongs to the IF-3 family.</text>
</comment>
<protein>
    <recommendedName>
        <fullName evidence="9">Translation initiation factor IF-3</fullName>
    </recommendedName>
</protein>
<dbReference type="Proteomes" id="UP000007799">
    <property type="component" value="Unassembled WGS sequence"/>
</dbReference>
<evidence type="ECO:0008006" key="9">
    <source>
        <dbReference type="Google" id="ProtNLM"/>
    </source>
</evidence>
<dbReference type="GO" id="GO:0032790">
    <property type="term" value="P:ribosome disassembly"/>
    <property type="evidence" value="ECO:0007669"/>
    <property type="project" value="TreeGrafter"/>
</dbReference>
<dbReference type="InterPro" id="IPR019814">
    <property type="entry name" value="Translation_initiation_fac_3_N"/>
</dbReference>
<accession>F2TWB5</accession>
<dbReference type="Pfam" id="PF05198">
    <property type="entry name" value="IF3_N"/>
    <property type="match status" value="1"/>
</dbReference>
<sequence length="263" mass="29423">MMAAIRVSGGARWLRLASTGVATTRATTVGVVAGWSRGAVGTGQRWAVPASLAACARIADHGMMARFLRTSTAALSRGMVVDNDGTKLGEMSVEEARKLAHQRNLELRLVHKAPRHSNKPALDVYRLVDANRERKKQEQRERQQARQRRERARQEKELAKLTKEVQLSAWCGEHDLQVKVKQAHKFLSKGLRVRIVIKHRRGQKLDRDQQQQVIHQVQEQLADVGIPHDARQQGAFMVSMIDPRPPSDDDDGEVDDRGSGSSQ</sequence>